<dbReference type="AlphaFoldDB" id="A0A0A5GLH4"/>
<reference evidence="2 3" key="1">
    <citation type="submission" date="2013-08" db="EMBL/GenBank/DDBJ databases">
        <authorList>
            <person name="Huang J."/>
            <person name="Wang G."/>
        </authorList>
    </citation>
    <scope>NUCLEOTIDE SEQUENCE [LARGE SCALE GENOMIC DNA]</scope>
    <source>
        <strain evidence="2 3">JSM 076056</strain>
    </source>
</reference>
<dbReference type="Proteomes" id="UP000030528">
    <property type="component" value="Unassembled WGS sequence"/>
</dbReference>
<evidence type="ECO:0000259" key="1">
    <source>
        <dbReference type="Pfam" id="PF14344"/>
    </source>
</evidence>
<gene>
    <name evidence="2" type="ORF">N781_02865</name>
</gene>
<name>A0A0A5GLH4_9BACI</name>
<dbReference type="EMBL" id="AVPE01000008">
    <property type="protein sequence ID" value="KGX91985.1"/>
    <property type="molecule type" value="Genomic_DNA"/>
</dbReference>
<dbReference type="InterPro" id="IPR025510">
    <property type="entry name" value="DUF4397"/>
</dbReference>
<proteinExistence type="predicted"/>
<protein>
    <submittedName>
        <fullName evidence="2">Peptidase</fullName>
    </submittedName>
</protein>
<dbReference type="Pfam" id="PF14344">
    <property type="entry name" value="DUF4397"/>
    <property type="match status" value="1"/>
</dbReference>
<dbReference type="RefSeq" id="WP_026799350.1">
    <property type="nucleotide sequence ID" value="NZ_AULI01000002.1"/>
</dbReference>
<evidence type="ECO:0000313" key="2">
    <source>
        <dbReference type="EMBL" id="KGX91985.1"/>
    </source>
</evidence>
<accession>A0A0A5GLH4</accession>
<dbReference type="STRING" id="1385510.GCA_000425205_00564"/>
<evidence type="ECO:0000313" key="3">
    <source>
        <dbReference type="Proteomes" id="UP000030528"/>
    </source>
</evidence>
<organism evidence="2 3">
    <name type="scientific">Pontibacillus halophilus JSM 076056 = DSM 19796</name>
    <dbReference type="NCBI Taxonomy" id="1385510"/>
    <lineage>
        <taxon>Bacteria</taxon>
        <taxon>Bacillati</taxon>
        <taxon>Bacillota</taxon>
        <taxon>Bacilli</taxon>
        <taxon>Bacillales</taxon>
        <taxon>Bacillaceae</taxon>
        <taxon>Pontibacillus</taxon>
    </lineage>
</organism>
<sequence length="259" mass="28419">MSYNQEEYIVLQAAKYEMLADYYKFMDPRMHCHYYMKYVECVQQLAHMHHHGGMGHVQGSGYGQQPYNRMSTSKVRVFHASPNAPAVDVYINGQMVLRNVSFGQISDYVDLPAGDYRIEVKPTGQISAVITESVRVPGGGAFTVAAVGNVEDISLLTIPDDVNGEQGKAKVRFTHLSPDAPRVDIAVKGGDVLFSNVGFKESTDYITLPPTKVDLEVRPAGSKQVVLTVPDVRLKAGEVYNAVAIGYLNGTPSLEATFI</sequence>
<comment type="caution">
    <text evidence="2">The sequence shown here is derived from an EMBL/GenBank/DDBJ whole genome shotgun (WGS) entry which is preliminary data.</text>
</comment>
<keyword evidence="3" id="KW-1185">Reference proteome</keyword>
<feature type="domain" description="DUF4397" evidence="1">
    <location>
        <begin position="73"/>
        <end position="186"/>
    </location>
</feature>
<dbReference type="eggNOG" id="COG1404">
    <property type="taxonomic scope" value="Bacteria"/>
</dbReference>